<organism evidence="1 2">
    <name type="scientific">Thermophagus xiamenensis</name>
    <dbReference type="NCBI Taxonomy" id="385682"/>
    <lineage>
        <taxon>Bacteria</taxon>
        <taxon>Pseudomonadati</taxon>
        <taxon>Bacteroidota</taxon>
        <taxon>Bacteroidia</taxon>
        <taxon>Marinilabiliales</taxon>
        <taxon>Marinilabiliaceae</taxon>
        <taxon>Thermophagus</taxon>
    </lineage>
</organism>
<dbReference type="AlphaFoldDB" id="A0A1I2BV09"/>
<evidence type="ECO:0000313" key="2">
    <source>
        <dbReference type="Proteomes" id="UP000181976"/>
    </source>
</evidence>
<accession>A0A1I2BV09</accession>
<dbReference type="Pfam" id="PF03692">
    <property type="entry name" value="CxxCxxCC"/>
    <property type="match status" value="1"/>
</dbReference>
<dbReference type="Proteomes" id="UP000181976">
    <property type="component" value="Unassembled WGS sequence"/>
</dbReference>
<dbReference type="EMBL" id="FONA01000014">
    <property type="protein sequence ID" value="SFE59897.1"/>
    <property type="molecule type" value="Genomic_DNA"/>
</dbReference>
<dbReference type="RefSeq" id="WP_010527825.1">
    <property type="nucleotide sequence ID" value="NZ_AFSL01000063.1"/>
</dbReference>
<dbReference type="eggNOG" id="ENOG5032S46">
    <property type="taxonomic scope" value="Bacteria"/>
</dbReference>
<proteinExistence type="predicted"/>
<keyword evidence="2" id="KW-1185">Reference proteome</keyword>
<dbReference type="InParanoid" id="A0A1I2BV09"/>
<protein>
    <recommendedName>
        <fullName evidence="3">Zinc-or iron-chelating domain-containing protein</fullName>
    </recommendedName>
</protein>
<dbReference type="InterPro" id="IPR052572">
    <property type="entry name" value="UPF0153_domain"/>
</dbReference>
<gene>
    <name evidence="1" type="ORF">SAMN05444380_11446</name>
</gene>
<dbReference type="PANTHER" id="PTHR36931">
    <property type="entry name" value="UPF0153 PROTEIN YEIW"/>
    <property type="match status" value="1"/>
</dbReference>
<dbReference type="OrthoDB" id="6003696at2"/>
<evidence type="ECO:0000313" key="1">
    <source>
        <dbReference type="EMBL" id="SFE59897.1"/>
    </source>
</evidence>
<dbReference type="FunCoup" id="A0A1I2BV09">
    <property type="interactions" value="5"/>
</dbReference>
<name>A0A1I2BV09_9BACT</name>
<dbReference type="PANTHER" id="PTHR36931:SF1">
    <property type="entry name" value="UPF0153 PROTEIN YEIW"/>
    <property type="match status" value="1"/>
</dbReference>
<dbReference type="InterPro" id="IPR005358">
    <property type="entry name" value="Puta_zinc/iron-chelating_dom"/>
</dbReference>
<dbReference type="STRING" id="385682.SAMN05444380_11446"/>
<reference evidence="1 2" key="1">
    <citation type="submission" date="2016-10" db="EMBL/GenBank/DDBJ databases">
        <authorList>
            <person name="de Groot N.N."/>
        </authorList>
    </citation>
    <scope>NUCLEOTIDE SEQUENCE [LARGE SCALE GENOMIC DNA]</scope>
    <source>
        <strain evidence="1 2">DSM 19012</strain>
    </source>
</reference>
<evidence type="ECO:0008006" key="3">
    <source>
        <dbReference type="Google" id="ProtNLM"/>
    </source>
</evidence>
<sequence length="88" mass="9517">MKCRQSCGACCIAPSISSYIPGMPKGKPAGVTCIHLTEDYRCAIFHSPDRPQVCSGFKPEEIICGQNRCEALKILTELENGIITKSGN</sequence>